<evidence type="ECO:0000256" key="1">
    <source>
        <dbReference type="SAM" id="Phobius"/>
    </source>
</evidence>
<accession>A0AAN7EDU7</accession>
<gene>
    <name evidence="2" type="ORF">RGQ29_004282</name>
</gene>
<sequence length="133" mass="15050">MGSSGVLNPKVTVFMSFFWAWSRWAREEKVNVPTHGEPGYAIQLSNETPLDVHPSTEYKMAWVKGSTCIPIFDVDNKLDAGTLSRHITTFVMGIKQVFLSCLLYLILFWCTRGSYDLSEKVLNLLNFLELAGL</sequence>
<dbReference type="InterPro" id="IPR044664">
    <property type="entry name" value="STR11-like"/>
</dbReference>
<proteinExistence type="predicted"/>
<evidence type="ECO:0000313" key="3">
    <source>
        <dbReference type="Proteomes" id="UP001324115"/>
    </source>
</evidence>
<feature type="transmembrane region" description="Helical" evidence="1">
    <location>
        <begin position="87"/>
        <end position="110"/>
    </location>
</feature>
<keyword evidence="1" id="KW-1133">Transmembrane helix</keyword>
<dbReference type="EMBL" id="JAXUIC010000010">
    <property type="protein sequence ID" value="KAK4568802.1"/>
    <property type="molecule type" value="Genomic_DNA"/>
</dbReference>
<reference evidence="2 3" key="1">
    <citation type="journal article" date="2023" name="G3 (Bethesda)">
        <title>A haplotype-resolved chromosome-scale genome for Quercus rubra L. provides insights into the genetics of adaptive traits for red oak species.</title>
        <authorList>
            <person name="Kapoor B."/>
            <person name="Jenkins J."/>
            <person name="Schmutz J."/>
            <person name="Zhebentyayeva T."/>
            <person name="Kuelheim C."/>
            <person name="Coggeshall M."/>
            <person name="Heim C."/>
            <person name="Lasky J.R."/>
            <person name="Leites L."/>
            <person name="Islam-Faridi N."/>
            <person name="Romero-Severson J."/>
            <person name="DeLeo V.L."/>
            <person name="Lucas S.M."/>
            <person name="Lazic D."/>
            <person name="Gailing O."/>
            <person name="Carlson J."/>
            <person name="Staton M."/>
        </authorList>
    </citation>
    <scope>NUCLEOTIDE SEQUENCE [LARGE SCALE GENOMIC DNA]</scope>
    <source>
        <strain evidence="2">Pseudo-F2</strain>
    </source>
</reference>
<dbReference type="PANTHER" id="PTHR45187:SF2">
    <property type="entry name" value="RHODANESE-LIKE DOMAIN-CONTAINING PROTEIN 11, CHLOROPLASTIC"/>
    <property type="match status" value="1"/>
</dbReference>
<keyword evidence="3" id="KW-1185">Reference proteome</keyword>
<dbReference type="AlphaFoldDB" id="A0AAN7EDU7"/>
<keyword evidence="1" id="KW-0472">Membrane</keyword>
<organism evidence="2 3">
    <name type="scientific">Quercus rubra</name>
    <name type="common">Northern red oak</name>
    <name type="synonym">Quercus borealis</name>
    <dbReference type="NCBI Taxonomy" id="3512"/>
    <lineage>
        <taxon>Eukaryota</taxon>
        <taxon>Viridiplantae</taxon>
        <taxon>Streptophyta</taxon>
        <taxon>Embryophyta</taxon>
        <taxon>Tracheophyta</taxon>
        <taxon>Spermatophyta</taxon>
        <taxon>Magnoliopsida</taxon>
        <taxon>eudicotyledons</taxon>
        <taxon>Gunneridae</taxon>
        <taxon>Pentapetalae</taxon>
        <taxon>rosids</taxon>
        <taxon>fabids</taxon>
        <taxon>Fagales</taxon>
        <taxon>Fagaceae</taxon>
        <taxon>Quercus</taxon>
    </lineage>
</organism>
<evidence type="ECO:0000313" key="2">
    <source>
        <dbReference type="EMBL" id="KAK4568802.1"/>
    </source>
</evidence>
<name>A0AAN7EDU7_QUERU</name>
<comment type="caution">
    <text evidence="2">The sequence shown here is derived from an EMBL/GenBank/DDBJ whole genome shotgun (WGS) entry which is preliminary data.</text>
</comment>
<dbReference type="PANTHER" id="PTHR45187">
    <property type="entry name" value="RHODANESE-LIKE DOMAIN-CONTAINING PROTEIN 11, CHLOROPLASTIC"/>
    <property type="match status" value="1"/>
</dbReference>
<dbReference type="Proteomes" id="UP001324115">
    <property type="component" value="Unassembled WGS sequence"/>
</dbReference>
<keyword evidence="1" id="KW-0812">Transmembrane</keyword>
<protein>
    <submittedName>
        <fullName evidence="2">Uncharacterized protein</fullName>
    </submittedName>
</protein>